<dbReference type="EMBL" id="BK059132">
    <property type="protein sequence ID" value="DAE33054.1"/>
    <property type="molecule type" value="Genomic_DNA"/>
</dbReference>
<reference evidence="1" key="1">
    <citation type="journal article" date="2021" name="Proc. Natl. Acad. Sci. U.S.A.">
        <title>A Catalog of Tens of Thousands of Viruses from Human Metagenomes Reveals Hidden Associations with Chronic Diseases.</title>
        <authorList>
            <person name="Tisza M.J."/>
            <person name="Buck C.B."/>
        </authorList>
    </citation>
    <scope>NUCLEOTIDE SEQUENCE</scope>
    <source>
        <strain evidence="1">Ctrcb4</strain>
    </source>
</reference>
<evidence type="ECO:0000313" key="1">
    <source>
        <dbReference type="EMBL" id="DAE33054.1"/>
    </source>
</evidence>
<accession>A0A8S5RP24</accession>
<sequence length="31" mass="3441">MEVIILIVAVIAIAKISTITGAWVRRNSTDW</sequence>
<proteinExistence type="predicted"/>
<organism evidence="1">
    <name type="scientific">virus sp. ctrcb4</name>
    <dbReference type="NCBI Taxonomy" id="2825824"/>
    <lineage>
        <taxon>Viruses</taxon>
    </lineage>
</organism>
<name>A0A8S5RP24_9VIRU</name>
<protein>
    <submittedName>
        <fullName evidence="1">Uncharacterized protein</fullName>
    </submittedName>
</protein>